<organism evidence="2 3">
    <name type="scientific">Paratrimastix pyriformis</name>
    <dbReference type="NCBI Taxonomy" id="342808"/>
    <lineage>
        <taxon>Eukaryota</taxon>
        <taxon>Metamonada</taxon>
        <taxon>Preaxostyla</taxon>
        <taxon>Paratrimastigidae</taxon>
        <taxon>Paratrimastix</taxon>
    </lineage>
</organism>
<feature type="compositionally biased region" description="Low complexity" evidence="1">
    <location>
        <begin position="330"/>
        <end position="339"/>
    </location>
</feature>
<feature type="compositionally biased region" description="Basic and acidic residues" evidence="1">
    <location>
        <begin position="309"/>
        <end position="327"/>
    </location>
</feature>
<reference evidence="2" key="1">
    <citation type="journal article" date="2022" name="bioRxiv">
        <title>Genomics of Preaxostyla Flagellates Illuminates Evolutionary Transitions and the Path Towards Mitochondrial Loss.</title>
        <authorList>
            <person name="Novak L.V.F."/>
            <person name="Treitli S.C."/>
            <person name="Pyrih J."/>
            <person name="Halakuc P."/>
            <person name="Pipaliya S.V."/>
            <person name="Vacek V."/>
            <person name="Brzon O."/>
            <person name="Soukal P."/>
            <person name="Eme L."/>
            <person name="Dacks J.B."/>
            <person name="Karnkowska A."/>
            <person name="Elias M."/>
            <person name="Hampl V."/>
        </authorList>
    </citation>
    <scope>NUCLEOTIDE SEQUENCE</scope>
    <source>
        <strain evidence="2">RCP-MX</strain>
    </source>
</reference>
<feature type="region of interest" description="Disordered" evidence="1">
    <location>
        <begin position="1"/>
        <end position="48"/>
    </location>
</feature>
<protein>
    <recommendedName>
        <fullName evidence="4">TPR-like protein</fullName>
    </recommendedName>
</protein>
<evidence type="ECO:0000313" key="2">
    <source>
        <dbReference type="EMBL" id="KAJ4462164.1"/>
    </source>
</evidence>
<dbReference type="Pfam" id="PF14559">
    <property type="entry name" value="TPR_19"/>
    <property type="match status" value="1"/>
</dbReference>
<evidence type="ECO:0008006" key="4">
    <source>
        <dbReference type="Google" id="ProtNLM"/>
    </source>
</evidence>
<comment type="caution">
    <text evidence="2">The sequence shown here is derived from an EMBL/GenBank/DDBJ whole genome shotgun (WGS) entry which is preliminary data.</text>
</comment>
<feature type="region of interest" description="Disordered" evidence="1">
    <location>
        <begin position="191"/>
        <end position="275"/>
    </location>
</feature>
<accession>A0ABQ8USR8</accession>
<gene>
    <name evidence="2" type="ORF">PAPYR_1346</name>
</gene>
<keyword evidence="3" id="KW-1185">Reference proteome</keyword>
<dbReference type="SMART" id="SM00028">
    <property type="entry name" value="TPR"/>
    <property type="match status" value="3"/>
</dbReference>
<dbReference type="PANTHER" id="PTHR46512">
    <property type="entry name" value="PEPTIDYLPROLYL ISOMERASE"/>
    <property type="match status" value="1"/>
</dbReference>
<dbReference type="SUPFAM" id="SSF48452">
    <property type="entry name" value="TPR-like"/>
    <property type="match status" value="1"/>
</dbReference>
<proteinExistence type="predicted"/>
<feature type="region of interest" description="Disordered" evidence="1">
    <location>
        <begin position="299"/>
        <end position="458"/>
    </location>
</feature>
<feature type="compositionally biased region" description="Basic and acidic residues" evidence="1">
    <location>
        <begin position="446"/>
        <end position="458"/>
    </location>
</feature>
<sequence length="458" mass="51816">MSSATRTSERPVPPEVEAQEEEKRRAEEAVAPPPDDDPKYQGGLREKTRGNELFGRQEFKKAILAYLSAMSYIAGTAEEKKKSAGFRQTKLSLHLNLAACYIKYKNKEDRALPHCDEALKLQKNHPKALYRKGMAYLAMRDLVQAKEWLLKAPQSAERDAALHDIAERDRQLDVKEKNTFAGMFDRHAGELYHDAKPAPPPPKDEDDEEEHKSHHSHSGSDLSDDEEHKRPGMQRIDVKKMREEQQRKQQEELAARAAGVIPQLPPKNPHPTFDGDREMMAQEKRQFAGMFDRHAGQLYPDAQPAQAPPKEESDSDEDKKRHGHGDDGDNSSGSDFGFGSDDDDDDEHGHFGHFGHHGHHHGHRHHDRPGMQRIDVKALREQQARAARGAPEHPTFDGDREMIAQEKRQFAGMFDRHAGQLYPDAQPARAPPKDADDADEEDEKSGDELEKPTPSKKD</sequence>
<feature type="compositionally biased region" description="Basic and acidic residues" evidence="1">
    <location>
        <begin position="390"/>
        <end position="418"/>
    </location>
</feature>
<feature type="compositionally biased region" description="Basic and acidic residues" evidence="1">
    <location>
        <begin position="226"/>
        <end position="254"/>
    </location>
</feature>
<dbReference type="InterPro" id="IPR050754">
    <property type="entry name" value="FKBP4/5/8-like"/>
</dbReference>
<feature type="compositionally biased region" description="Basic residues" evidence="1">
    <location>
        <begin position="351"/>
        <end position="367"/>
    </location>
</feature>
<dbReference type="Proteomes" id="UP001141327">
    <property type="component" value="Unassembled WGS sequence"/>
</dbReference>
<dbReference type="InterPro" id="IPR019734">
    <property type="entry name" value="TPR_rpt"/>
</dbReference>
<dbReference type="Gene3D" id="1.25.40.10">
    <property type="entry name" value="Tetratricopeptide repeat domain"/>
    <property type="match status" value="1"/>
</dbReference>
<name>A0ABQ8USR8_9EUKA</name>
<dbReference type="InterPro" id="IPR011990">
    <property type="entry name" value="TPR-like_helical_dom_sf"/>
</dbReference>
<feature type="compositionally biased region" description="Basic and acidic residues" evidence="1">
    <location>
        <begin position="368"/>
        <end position="383"/>
    </location>
</feature>
<feature type="compositionally biased region" description="Basic and acidic residues" evidence="1">
    <location>
        <begin position="36"/>
        <end position="48"/>
    </location>
</feature>
<evidence type="ECO:0000256" key="1">
    <source>
        <dbReference type="SAM" id="MobiDB-lite"/>
    </source>
</evidence>
<dbReference type="EMBL" id="JAPMOS010000004">
    <property type="protein sequence ID" value="KAJ4462164.1"/>
    <property type="molecule type" value="Genomic_DNA"/>
</dbReference>
<feature type="compositionally biased region" description="Acidic residues" evidence="1">
    <location>
        <begin position="436"/>
        <end position="445"/>
    </location>
</feature>
<evidence type="ECO:0000313" key="3">
    <source>
        <dbReference type="Proteomes" id="UP001141327"/>
    </source>
</evidence>